<dbReference type="AlphaFoldDB" id="A0A9Q0N0F3"/>
<sequence>MKLFLIVFSAFISLTTALEGRFETPLDHFRTQDGRTVRFNYDVNIEHYVENGTLFFYISDAGQYTTEWIERGLIADLAMEFGAALFTADIRYFRNNTPTETVALDDLEFLSVEQVLRDIAIFIDTARRHLNNYSGRVFVWGSGIGGTLAILARQRFPSFIDGAWSSNGIFMPTVFATCKKKR</sequence>
<evidence type="ECO:0000256" key="3">
    <source>
        <dbReference type="ARBA" id="ARBA00022729"/>
    </source>
</evidence>
<evidence type="ECO:0000313" key="7">
    <source>
        <dbReference type="EMBL" id="KAJ6641299.1"/>
    </source>
</evidence>
<dbReference type="GO" id="GO:0070008">
    <property type="term" value="F:serine-type exopeptidase activity"/>
    <property type="evidence" value="ECO:0007669"/>
    <property type="project" value="InterPro"/>
</dbReference>
<comment type="caution">
    <text evidence="7">The sequence shown here is derived from an EMBL/GenBank/DDBJ whole genome shotgun (WGS) entry which is preliminary data.</text>
</comment>
<keyword evidence="8" id="KW-1185">Reference proteome</keyword>
<organism evidence="7 8">
    <name type="scientific">Pseudolycoriella hygida</name>
    <dbReference type="NCBI Taxonomy" id="35572"/>
    <lineage>
        <taxon>Eukaryota</taxon>
        <taxon>Metazoa</taxon>
        <taxon>Ecdysozoa</taxon>
        <taxon>Arthropoda</taxon>
        <taxon>Hexapoda</taxon>
        <taxon>Insecta</taxon>
        <taxon>Pterygota</taxon>
        <taxon>Neoptera</taxon>
        <taxon>Endopterygota</taxon>
        <taxon>Diptera</taxon>
        <taxon>Nematocera</taxon>
        <taxon>Sciaroidea</taxon>
        <taxon>Sciaridae</taxon>
        <taxon>Pseudolycoriella</taxon>
    </lineage>
</organism>
<evidence type="ECO:0000256" key="6">
    <source>
        <dbReference type="SAM" id="SignalP"/>
    </source>
</evidence>
<dbReference type="PANTHER" id="PTHR11010:SF5">
    <property type="entry name" value="RE36938P-RELATED"/>
    <property type="match status" value="1"/>
</dbReference>
<dbReference type="Pfam" id="PF05577">
    <property type="entry name" value="Peptidase_S28"/>
    <property type="match status" value="1"/>
</dbReference>
<dbReference type="Proteomes" id="UP001151699">
    <property type="component" value="Chromosome B"/>
</dbReference>
<dbReference type="InterPro" id="IPR029058">
    <property type="entry name" value="AB_hydrolase_fold"/>
</dbReference>
<gene>
    <name evidence="7" type="primary">pcp-1</name>
    <name evidence="7" type="ORF">Bhyg_06235</name>
</gene>
<protein>
    <submittedName>
        <fullName evidence="7">Serine protease pcp-1</fullName>
    </submittedName>
</protein>
<feature type="signal peptide" evidence="6">
    <location>
        <begin position="1"/>
        <end position="17"/>
    </location>
</feature>
<evidence type="ECO:0000256" key="2">
    <source>
        <dbReference type="ARBA" id="ARBA00022670"/>
    </source>
</evidence>
<keyword evidence="4" id="KW-0378">Hydrolase</keyword>
<dbReference type="EMBL" id="WJQU01000002">
    <property type="protein sequence ID" value="KAJ6641299.1"/>
    <property type="molecule type" value="Genomic_DNA"/>
</dbReference>
<proteinExistence type="inferred from homology"/>
<keyword evidence="2 7" id="KW-0645">Protease</keyword>
<keyword evidence="3 6" id="KW-0732">Signal</keyword>
<comment type="similarity">
    <text evidence="1">Belongs to the peptidase S28 family.</text>
</comment>
<evidence type="ECO:0000256" key="5">
    <source>
        <dbReference type="ARBA" id="ARBA00023180"/>
    </source>
</evidence>
<evidence type="ECO:0000256" key="4">
    <source>
        <dbReference type="ARBA" id="ARBA00022801"/>
    </source>
</evidence>
<dbReference type="SUPFAM" id="SSF53474">
    <property type="entry name" value="alpha/beta-Hydrolases"/>
    <property type="match status" value="1"/>
</dbReference>
<evidence type="ECO:0000313" key="8">
    <source>
        <dbReference type="Proteomes" id="UP001151699"/>
    </source>
</evidence>
<accession>A0A9Q0N0F3</accession>
<name>A0A9Q0N0F3_9DIPT</name>
<dbReference type="Gene3D" id="3.40.50.1820">
    <property type="entry name" value="alpha/beta hydrolase"/>
    <property type="match status" value="1"/>
</dbReference>
<dbReference type="InterPro" id="IPR008758">
    <property type="entry name" value="Peptidase_S28"/>
</dbReference>
<dbReference type="GO" id="GO:0006508">
    <property type="term" value="P:proteolysis"/>
    <property type="evidence" value="ECO:0007669"/>
    <property type="project" value="UniProtKB-KW"/>
</dbReference>
<dbReference type="OrthoDB" id="1735038at2759"/>
<feature type="chain" id="PRO_5040174286" evidence="6">
    <location>
        <begin position="18"/>
        <end position="182"/>
    </location>
</feature>
<dbReference type="GO" id="GO:0008239">
    <property type="term" value="F:dipeptidyl-peptidase activity"/>
    <property type="evidence" value="ECO:0007669"/>
    <property type="project" value="TreeGrafter"/>
</dbReference>
<evidence type="ECO:0000256" key="1">
    <source>
        <dbReference type="ARBA" id="ARBA00011079"/>
    </source>
</evidence>
<dbReference type="PANTHER" id="PTHR11010">
    <property type="entry name" value="PROTEASE S28 PRO-X CARBOXYPEPTIDASE-RELATED"/>
    <property type="match status" value="1"/>
</dbReference>
<keyword evidence="5" id="KW-0325">Glycoprotein</keyword>
<reference evidence="7" key="1">
    <citation type="submission" date="2022-07" db="EMBL/GenBank/DDBJ databases">
        <authorList>
            <person name="Trinca V."/>
            <person name="Uliana J.V.C."/>
            <person name="Torres T.T."/>
            <person name="Ward R.J."/>
            <person name="Monesi N."/>
        </authorList>
    </citation>
    <scope>NUCLEOTIDE SEQUENCE</scope>
    <source>
        <strain evidence="7">HSMRA1968</strain>
        <tissue evidence="7">Whole embryos</tissue>
    </source>
</reference>